<reference evidence="1 2" key="1">
    <citation type="journal article" date="2015" name="Genome Announc.">
        <title>Draft Genome Sequence of Filamentous Marine Cyanobacterium Lyngbya confervoides Strain BDU141951.</title>
        <authorList>
            <person name="Chandrababunaidu M.M."/>
            <person name="Sen D."/>
            <person name="Tripathy S."/>
        </authorList>
    </citation>
    <scope>NUCLEOTIDE SEQUENCE [LARGE SCALE GENOMIC DNA]</scope>
    <source>
        <strain evidence="1 2">BDU141951</strain>
    </source>
</reference>
<protein>
    <submittedName>
        <fullName evidence="1">Uncharacterized protein</fullName>
    </submittedName>
</protein>
<accession>A0ABD4T8G8</accession>
<dbReference type="RefSeq" id="WP_201277196.1">
    <property type="nucleotide sequence ID" value="NZ_JTHE03000106.1"/>
</dbReference>
<evidence type="ECO:0000313" key="2">
    <source>
        <dbReference type="Proteomes" id="UP000031561"/>
    </source>
</evidence>
<sequence>MRSCPVEIRGEEVWVNLTPQTDPKAHQAQRLQDGLEQNISLVIAKAAIALVEMGVTTSDIFQVGLDFGCRYGKIACKGD</sequence>
<dbReference type="AlphaFoldDB" id="A0ABD4T8G8"/>
<gene>
    <name evidence="1" type="ORF">QQ91_0018810</name>
</gene>
<dbReference type="EMBL" id="JTHE03000106">
    <property type="protein sequence ID" value="MCM1984877.1"/>
    <property type="molecule type" value="Genomic_DNA"/>
</dbReference>
<organism evidence="1 2">
    <name type="scientific">Lyngbya confervoides BDU141951</name>
    <dbReference type="NCBI Taxonomy" id="1574623"/>
    <lineage>
        <taxon>Bacteria</taxon>
        <taxon>Bacillati</taxon>
        <taxon>Cyanobacteriota</taxon>
        <taxon>Cyanophyceae</taxon>
        <taxon>Oscillatoriophycideae</taxon>
        <taxon>Oscillatoriales</taxon>
        <taxon>Microcoleaceae</taxon>
        <taxon>Lyngbya</taxon>
    </lineage>
</organism>
<comment type="caution">
    <text evidence="1">The sequence shown here is derived from an EMBL/GenBank/DDBJ whole genome shotgun (WGS) entry which is preliminary data.</text>
</comment>
<proteinExistence type="predicted"/>
<evidence type="ECO:0000313" key="1">
    <source>
        <dbReference type="EMBL" id="MCM1984877.1"/>
    </source>
</evidence>
<dbReference type="Proteomes" id="UP000031561">
    <property type="component" value="Unassembled WGS sequence"/>
</dbReference>
<name>A0ABD4T8G8_9CYAN</name>
<keyword evidence="2" id="KW-1185">Reference proteome</keyword>